<evidence type="ECO:0000256" key="2">
    <source>
        <dbReference type="ARBA" id="ARBA00022729"/>
    </source>
</evidence>
<dbReference type="Pfam" id="PF00497">
    <property type="entry name" value="SBP_bac_3"/>
    <property type="match status" value="1"/>
</dbReference>
<name>A0A1B2F312_PSEPU</name>
<proteinExistence type="inferred from homology"/>
<dbReference type="InterPro" id="IPR001638">
    <property type="entry name" value="Solute-binding_3/MltF_N"/>
</dbReference>
<feature type="domain" description="Solute-binding protein family 3/N-terminal" evidence="4">
    <location>
        <begin position="30"/>
        <end position="260"/>
    </location>
</feature>
<keyword evidence="2 3" id="KW-0732">Signal</keyword>
<dbReference type="SUPFAM" id="SSF53850">
    <property type="entry name" value="Periplasmic binding protein-like II"/>
    <property type="match status" value="1"/>
</dbReference>
<reference evidence="5" key="1">
    <citation type="submission" date="2016-07" db="EMBL/GenBank/DDBJ databases">
        <title>New class B carbapenemase carried by novel plasmid in Pseudomonas putida enviromental strain in eastern Amazonia.</title>
        <authorList>
            <person name="Souza C.O."/>
            <person name="Lima K.V."/>
            <person name="Brasiliense D.M."/>
            <person name="Perez-Chaparro P.J."/>
            <person name="Mamizuka E.M."/>
            <person name="Lima M.O."/>
            <person name="Lima L.N."/>
            <person name="McCulloch J.A."/>
        </authorList>
    </citation>
    <scope>NUCLEOTIDE SEQUENCE [LARGE SCALE GENOMIC DNA]</scope>
    <source>
        <strain evidence="5">IEC33019</strain>
    </source>
</reference>
<evidence type="ECO:0000313" key="5">
    <source>
        <dbReference type="EMBL" id="ANY86610.1"/>
    </source>
</evidence>
<dbReference type="SMART" id="SM00062">
    <property type="entry name" value="PBPb"/>
    <property type="match status" value="1"/>
</dbReference>
<evidence type="ECO:0000256" key="1">
    <source>
        <dbReference type="ARBA" id="ARBA00010333"/>
    </source>
</evidence>
<comment type="similarity">
    <text evidence="1">Belongs to the bacterial solute-binding protein 3 family.</text>
</comment>
<organism evidence="5">
    <name type="scientific">Pseudomonas putida</name>
    <name type="common">Arthrobacter siderocapsulatus</name>
    <dbReference type="NCBI Taxonomy" id="303"/>
    <lineage>
        <taxon>Bacteria</taxon>
        <taxon>Pseudomonadati</taxon>
        <taxon>Pseudomonadota</taxon>
        <taxon>Gammaproteobacteria</taxon>
        <taxon>Pseudomonadales</taxon>
        <taxon>Pseudomonadaceae</taxon>
        <taxon>Pseudomonas</taxon>
    </lineage>
</organism>
<protein>
    <submittedName>
        <fullName evidence="5">Bacterial extracellular solute-binding protein,family 3</fullName>
    </submittedName>
</protein>
<accession>A0A1B2F312</accession>
<evidence type="ECO:0000259" key="4">
    <source>
        <dbReference type="SMART" id="SM00062"/>
    </source>
</evidence>
<gene>
    <name evidence="5" type="ORF">IEC33019_1036</name>
</gene>
<evidence type="ECO:0000256" key="3">
    <source>
        <dbReference type="SAM" id="SignalP"/>
    </source>
</evidence>
<dbReference type="Gene3D" id="3.40.190.10">
    <property type="entry name" value="Periplasmic binding protein-like II"/>
    <property type="match status" value="2"/>
</dbReference>
<dbReference type="EMBL" id="CP016634">
    <property type="protein sequence ID" value="ANY86610.1"/>
    <property type="molecule type" value="Genomic_DNA"/>
</dbReference>
<feature type="signal peptide" evidence="3">
    <location>
        <begin position="1"/>
        <end position="24"/>
    </location>
</feature>
<sequence>MRKLCRPMTLALAFSLLAPTAAWAAQPCKRLRATGNPEYPPYLWRDPQNPQRLIGANADLLKRLGTELGLEIEVVYGGPWSRAQEEVKSGRIDLIAGAFRTALREVSMDFIPPPFLNTPSVVWVRHDDPFSYTGWADLQGRSGGTLVNNSYGQQFDDYASAHLNLEAVPSAAQAFRKLLFKRNDYVIYELYPGLALARTLGITQQVQALAPPVSSEGLYLTVSHQSPCNQPELRAQLAQKLTELLDRSVPRQLLEQNLKRWQDQQPQQGAAGKP</sequence>
<dbReference type="RefSeq" id="WP_070091518.1">
    <property type="nucleotide sequence ID" value="NZ_CP016634.1"/>
</dbReference>
<feature type="chain" id="PRO_5008536476" evidence="3">
    <location>
        <begin position="25"/>
        <end position="274"/>
    </location>
</feature>
<dbReference type="PANTHER" id="PTHR35936">
    <property type="entry name" value="MEMBRANE-BOUND LYTIC MUREIN TRANSGLYCOSYLASE F"/>
    <property type="match status" value="1"/>
</dbReference>
<dbReference type="AlphaFoldDB" id="A0A1B2F312"/>
<dbReference type="PANTHER" id="PTHR35936:SF6">
    <property type="entry name" value="AMINO ACID ABC TRANSPORTER SUBSTRATE-BINDING PAAT FAMILY PROTEIN"/>
    <property type="match status" value="1"/>
</dbReference>